<accession>A0ABN8S8R2</accession>
<keyword evidence="3" id="KW-1185">Reference proteome</keyword>
<feature type="compositionally biased region" description="Low complexity" evidence="1">
    <location>
        <begin position="68"/>
        <end position="81"/>
    </location>
</feature>
<proteinExistence type="predicted"/>
<feature type="compositionally biased region" description="Basic and acidic residues" evidence="1">
    <location>
        <begin position="44"/>
        <end position="57"/>
    </location>
</feature>
<feature type="region of interest" description="Disordered" evidence="1">
    <location>
        <begin position="1"/>
        <end position="93"/>
    </location>
</feature>
<comment type="caution">
    <text evidence="2">The sequence shown here is derived from an EMBL/GenBank/DDBJ whole genome shotgun (WGS) entry which is preliminary data.</text>
</comment>
<feature type="compositionally biased region" description="Basic and acidic residues" evidence="1">
    <location>
        <begin position="1"/>
        <end position="28"/>
    </location>
</feature>
<protein>
    <submittedName>
        <fullName evidence="2">Uncharacterized protein</fullName>
    </submittedName>
</protein>
<feature type="compositionally biased region" description="Polar residues" evidence="1">
    <location>
        <begin position="31"/>
        <end position="43"/>
    </location>
</feature>
<gene>
    <name evidence="2" type="ORF">PLOB_00037491</name>
</gene>
<dbReference type="Proteomes" id="UP001159405">
    <property type="component" value="Unassembled WGS sequence"/>
</dbReference>
<evidence type="ECO:0000256" key="1">
    <source>
        <dbReference type="SAM" id="MobiDB-lite"/>
    </source>
</evidence>
<sequence length="135" mass="15509">MGWFERKDGCKYDDQSEDGKKTMQETKPLHLNTNGHPKNYESSTDARRLMRQVREDQEQVNWTEKASQSKQNSNRSQSQSNGKESSRKQSECYYCGATPSHPNEKCRAFLLKYKYCVNNQHPCSGGPAEHVSSRG</sequence>
<reference evidence="2 3" key="1">
    <citation type="submission" date="2022-05" db="EMBL/GenBank/DDBJ databases">
        <authorList>
            <consortium name="Genoscope - CEA"/>
            <person name="William W."/>
        </authorList>
    </citation>
    <scope>NUCLEOTIDE SEQUENCE [LARGE SCALE GENOMIC DNA]</scope>
</reference>
<evidence type="ECO:0000313" key="3">
    <source>
        <dbReference type="Proteomes" id="UP001159405"/>
    </source>
</evidence>
<evidence type="ECO:0000313" key="2">
    <source>
        <dbReference type="EMBL" id="CAH3187390.1"/>
    </source>
</evidence>
<dbReference type="EMBL" id="CALNXK010000540">
    <property type="protein sequence ID" value="CAH3187390.1"/>
    <property type="molecule type" value="Genomic_DNA"/>
</dbReference>
<organism evidence="2 3">
    <name type="scientific">Porites lobata</name>
    <dbReference type="NCBI Taxonomy" id="104759"/>
    <lineage>
        <taxon>Eukaryota</taxon>
        <taxon>Metazoa</taxon>
        <taxon>Cnidaria</taxon>
        <taxon>Anthozoa</taxon>
        <taxon>Hexacorallia</taxon>
        <taxon>Scleractinia</taxon>
        <taxon>Fungiina</taxon>
        <taxon>Poritidae</taxon>
        <taxon>Porites</taxon>
    </lineage>
</organism>
<name>A0ABN8S8R2_9CNID</name>